<evidence type="ECO:0000313" key="10">
    <source>
        <dbReference type="EMBL" id="OVA12382.1"/>
    </source>
</evidence>
<keyword evidence="11" id="KW-1185">Reference proteome</keyword>
<sequence>MVKPSTSCSSKLPSEERSDSGHNYKGVQKRKWGKYVKEIRLPNSRERKWLGSYDTPEKSSRASMLPFSTYVERK</sequence>
<feature type="region of interest" description="Disordered" evidence="8">
    <location>
        <begin position="1"/>
        <end position="26"/>
    </location>
</feature>
<dbReference type="InterPro" id="IPR051032">
    <property type="entry name" value="AP2/ERF_TF_ERF_subfamily"/>
</dbReference>
<dbReference type="InterPro" id="IPR001471">
    <property type="entry name" value="AP2/ERF_dom"/>
</dbReference>
<dbReference type="InterPro" id="IPR016177">
    <property type="entry name" value="DNA-bd_dom_sf"/>
</dbReference>
<comment type="similarity">
    <text evidence="7">Belongs to the AP2/ERF transcription factor family. ERF subfamily.</text>
</comment>
<keyword evidence="2" id="KW-0805">Transcription regulation</keyword>
<dbReference type="GO" id="GO:0005634">
    <property type="term" value="C:nucleus"/>
    <property type="evidence" value="ECO:0007669"/>
    <property type="project" value="UniProtKB-SubCell"/>
</dbReference>
<dbReference type="SUPFAM" id="SSF54171">
    <property type="entry name" value="DNA-binding domain"/>
    <property type="match status" value="1"/>
</dbReference>
<reference evidence="10 11" key="1">
    <citation type="journal article" date="2017" name="Mol. Plant">
        <title>The Genome of Medicinal Plant Macleaya cordata Provides New Insights into Benzylisoquinoline Alkaloids Metabolism.</title>
        <authorList>
            <person name="Liu X."/>
            <person name="Liu Y."/>
            <person name="Huang P."/>
            <person name="Ma Y."/>
            <person name="Qing Z."/>
            <person name="Tang Q."/>
            <person name="Cao H."/>
            <person name="Cheng P."/>
            <person name="Zheng Y."/>
            <person name="Yuan Z."/>
            <person name="Zhou Y."/>
            <person name="Liu J."/>
            <person name="Tang Z."/>
            <person name="Zhuo Y."/>
            <person name="Zhang Y."/>
            <person name="Yu L."/>
            <person name="Huang J."/>
            <person name="Yang P."/>
            <person name="Peng Q."/>
            <person name="Zhang J."/>
            <person name="Jiang W."/>
            <person name="Zhang Z."/>
            <person name="Lin K."/>
            <person name="Ro D.K."/>
            <person name="Chen X."/>
            <person name="Xiong X."/>
            <person name="Shang Y."/>
            <person name="Huang S."/>
            <person name="Zeng J."/>
        </authorList>
    </citation>
    <scope>NUCLEOTIDE SEQUENCE [LARGE SCALE GENOMIC DNA]</scope>
    <source>
        <strain evidence="11">cv. BLH2017</strain>
        <tissue evidence="10">Root</tissue>
    </source>
</reference>
<evidence type="ECO:0000256" key="6">
    <source>
        <dbReference type="ARBA" id="ARBA00023242"/>
    </source>
</evidence>
<dbReference type="EMBL" id="MVGT01001384">
    <property type="protein sequence ID" value="OVA12382.1"/>
    <property type="molecule type" value="Genomic_DNA"/>
</dbReference>
<evidence type="ECO:0000256" key="7">
    <source>
        <dbReference type="ARBA" id="ARBA00024343"/>
    </source>
</evidence>
<dbReference type="PANTHER" id="PTHR31985:SF273">
    <property type="entry name" value="ETHYLENE-RESPONSIVE TRANSCRIPTION FACTOR ERF017"/>
    <property type="match status" value="1"/>
</dbReference>
<dbReference type="GO" id="GO:0003700">
    <property type="term" value="F:DNA-binding transcription factor activity"/>
    <property type="evidence" value="ECO:0007669"/>
    <property type="project" value="InterPro"/>
</dbReference>
<evidence type="ECO:0000256" key="1">
    <source>
        <dbReference type="ARBA" id="ARBA00004123"/>
    </source>
</evidence>
<keyword evidence="3" id="KW-0238">DNA-binding</keyword>
<dbReference type="SMART" id="SM00380">
    <property type="entry name" value="AP2"/>
    <property type="match status" value="1"/>
</dbReference>
<dbReference type="InParanoid" id="A0A200QPN1"/>
<evidence type="ECO:0000256" key="3">
    <source>
        <dbReference type="ARBA" id="ARBA00023125"/>
    </source>
</evidence>
<name>A0A200QPN1_MACCD</name>
<dbReference type="PRINTS" id="PR00367">
    <property type="entry name" value="ETHRSPELEMNT"/>
</dbReference>
<dbReference type="GO" id="GO:0003677">
    <property type="term" value="F:DNA binding"/>
    <property type="evidence" value="ECO:0007669"/>
    <property type="project" value="UniProtKB-KW"/>
</dbReference>
<dbReference type="PROSITE" id="PS51032">
    <property type="entry name" value="AP2_ERF"/>
    <property type="match status" value="1"/>
</dbReference>
<dbReference type="PANTHER" id="PTHR31985">
    <property type="entry name" value="ETHYLENE-RESPONSIVE TRANSCRIPTION FACTOR ERF042-RELATED"/>
    <property type="match status" value="1"/>
</dbReference>
<keyword evidence="6" id="KW-0539">Nucleus</keyword>
<organism evidence="10 11">
    <name type="scientific">Macleaya cordata</name>
    <name type="common">Five-seeded plume-poppy</name>
    <name type="synonym">Bocconia cordata</name>
    <dbReference type="NCBI Taxonomy" id="56857"/>
    <lineage>
        <taxon>Eukaryota</taxon>
        <taxon>Viridiplantae</taxon>
        <taxon>Streptophyta</taxon>
        <taxon>Embryophyta</taxon>
        <taxon>Tracheophyta</taxon>
        <taxon>Spermatophyta</taxon>
        <taxon>Magnoliopsida</taxon>
        <taxon>Ranunculales</taxon>
        <taxon>Papaveraceae</taxon>
        <taxon>Papaveroideae</taxon>
        <taxon>Macleaya</taxon>
    </lineage>
</organism>
<keyword evidence="5" id="KW-0804">Transcription</keyword>
<feature type="compositionally biased region" description="Polar residues" evidence="8">
    <location>
        <begin position="1"/>
        <end position="12"/>
    </location>
</feature>
<evidence type="ECO:0000259" key="9">
    <source>
        <dbReference type="PROSITE" id="PS51032"/>
    </source>
</evidence>
<dbReference type="Gene3D" id="3.30.730.10">
    <property type="entry name" value="AP2/ERF domain"/>
    <property type="match status" value="1"/>
</dbReference>
<dbReference type="CDD" id="cd00018">
    <property type="entry name" value="AP2"/>
    <property type="match status" value="1"/>
</dbReference>
<evidence type="ECO:0000256" key="5">
    <source>
        <dbReference type="ARBA" id="ARBA00023163"/>
    </source>
</evidence>
<comment type="subcellular location">
    <subcellularLocation>
        <location evidence="1">Nucleus</location>
    </subcellularLocation>
</comment>
<dbReference type="AlphaFoldDB" id="A0A200QPN1"/>
<feature type="domain" description="AP2/ERF" evidence="9">
    <location>
        <begin position="23"/>
        <end position="74"/>
    </location>
</feature>
<dbReference type="STRING" id="56857.A0A200QPN1"/>
<evidence type="ECO:0000256" key="4">
    <source>
        <dbReference type="ARBA" id="ARBA00023159"/>
    </source>
</evidence>
<dbReference type="InterPro" id="IPR036955">
    <property type="entry name" value="AP2/ERF_dom_sf"/>
</dbReference>
<dbReference type="OrthoDB" id="1918918at2759"/>
<accession>A0A200QPN1</accession>
<evidence type="ECO:0000256" key="2">
    <source>
        <dbReference type="ARBA" id="ARBA00023015"/>
    </source>
</evidence>
<evidence type="ECO:0000256" key="8">
    <source>
        <dbReference type="SAM" id="MobiDB-lite"/>
    </source>
</evidence>
<proteinExistence type="inferred from homology"/>
<keyword evidence="4" id="KW-0010">Activator</keyword>
<gene>
    <name evidence="10" type="ORF">BVC80_1795g24</name>
</gene>
<protein>
    <submittedName>
        <fullName evidence="10">AP2/ERF domain</fullName>
    </submittedName>
</protein>
<dbReference type="Proteomes" id="UP000195402">
    <property type="component" value="Unassembled WGS sequence"/>
</dbReference>
<evidence type="ECO:0000313" key="11">
    <source>
        <dbReference type="Proteomes" id="UP000195402"/>
    </source>
</evidence>
<feature type="compositionally biased region" description="Basic and acidic residues" evidence="8">
    <location>
        <begin position="13"/>
        <end position="22"/>
    </location>
</feature>
<comment type="caution">
    <text evidence="10">The sequence shown here is derived from an EMBL/GenBank/DDBJ whole genome shotgun (WGS) entry which is preliminary data.</text>
</comment>